<dbReference type="PANTHER" id="PTHR43775:SF51">
    <property type="entry name" value="INACTIVE PHENOLPHTHIOCEROL SYNTHESIS POLYKETIDE SYNTHASE TYPE I PKS1-RELATED"/>
    <property type="match status" value="1"/>
</dbReference>
<dbReference type="InterPro" id="IPR014030">
    <property type="entry name" value="Ketoacyl_synth_N"/>
</dbReference>
<evidence type="ECO:0000259" key="3">
    <source>
        <dbReference type="PROSITE" id="PS52004"/>
    </source>
</evidence>
<dbReference type="EMBL" id="JAEEAQ010000053">
    <property type="protein sequence ID" value="MBI0313057.1"/>
    <property type="molecule type" value="Genomic_DNA"/>
</dbReference>
<gene>
    <name evidence="4" type="ORF">JBF12_08635</name>
</gene>
<name>A0ABS0R8J6_9ACTN</name>
<dbReference type="InterPro" id="IPR001227">
    <property type="entry name" value="Ac_transferase_dom_sf"/>
</dbReference>
<dbReference type="Pfam" id="PF00109">
    <property type="entry name" value="ketoacyl-synt"/>
    <property type="match status" value="1"/>
</dbReference>
<dbReference type="InterPro" id="IPR014043">
    <property type="entry name" value="Acyl_transferase_dom"/>
</dbReference>
<dbReference type="Pfam" id="PF16197">
    <property type="entry name" value="KAsynt_C_assoc"/>
    <property type="match status" value="1"/>
</dbReference>
<dbReference type="SUPFAM" id="SSF52151">
    <property type="entry name" value="FabD/lysophospholipase-like"/>
    <property type="match status" value="1"/>
</dbReference>
<proteinExistence type="predicted"/>
<dbReference type="Pfam" id="PF00698">
    <property type="entry name" value="Acyl_transf_1"/>
    <property type="match status" value="1"/>
</dbReference>
<evidence type="ECO:0000256" key="2">
    <source>
        <dbReference type="ARBA" id="ARBA00023268"/>
    </source>
</evidence>
<dbReference type="Gene3D" id="3.40.47.10">
    <property type="match status" value="1"/>
</dbReference>
<dbReference type="SMART" id="SM00825">
    <property type="entry name" value="PKS_KS"/>
    <property type="match status" value="1"/>
</dbReference>
<dbReference type="Proteomes" id="UP000638849">
    <property type="component" value="Unassembled WGS sequence"/>
</dbReference>
<evidence type="ECO:0000313" key="5">
    <source>
        <dbReference type="Proteomes" id="UP000638849"/>
    </source>
</evidence>
<evidence type="ECO:0000256" key="1">
    <source>
        <dbReference type="ARBA" id="ARBA00022679"/>
    </source>
</evidence>
<dbReference type="InterPro" id="IPR050091">
    <property type="entry name" value="PKS_NRPS_Biosynth_Enz"/>
</dbReference>
<protein>
    <submittedName>
        <fullName evidence="4">Type I polyketide synthase</fullName>
    </submittedName>
</protein>
<feature type="domain" description="Ketosynthase family 3 (KS3)" evidence="3">
    <location>
        <begin position="13"/>
        <end position="434"/>
    </location>
</feature>
<dbReference type="InterPro" id="IPR016039">
    <property type="entry name" value="Thiolase-like"/>
</dbReference>
<evidence type="ECO:0000313" key="4">
    <source>
        <dbReference type="EMBL" id="MBI0313057.1"/>
    </source>
</evidence>
<keyword evidence="2" id="KW-0511">Multifunctional enzyme</keyword>
<dbReference type="InterPro" id="IPR014031">
    <property type="entry name" value="Ketoacyl_synth_C"/>
</dbReference>
<dbReference type="CDD" id="cd00833">
    <property type="entry name" value="PKS"/>
    <property type="match status" value="1"/>
</dbReference>
<feature type="non-terminal residue" evidence="4">
    <location>
        <position position="629"/>
    </location>
</feature>
<dbReference type="Gene3D" id="3.30.70.3290">
    <property type="match status" value="1"/>
</dbReference>
<dbReference type="PANTHER" id="PTHR43775">
    <property type="entry name" value="FATTY ACID SYNTHASE"/>
    <property type="match status" value="1"/>
</dbReference>
<dbReference type="InterPro" id="IPR020841">
    <property type="entry name" value="PKS_Beta-ketoAc_synthase_dom"/>
</dbReference>
<keyword evidence="5" id="KW-1185">Reference proteome</keyword>
<dbReference type="InterPro" id="IPR016035">
    <property type="entry name" value="Acyl_Trfase/lysoPLipase"/>
</dbReference>
<sequence length="629" mass="65221">MDMPGAEQLPAQDDMIAVIGMSCRLPKAPDLDAFWQLLRSGGDAITRVPADREEIGRPRAGEALPGTAFGGYLESVDRFDAEFFGISPREAVAMDPQQRLVLELSWEALEDAGIVPGDVRGDRIGVFIGANRDDYAALLRGRGTDAVTAHSNTGLQRGMIANRVSYALGLNGPSMTVDTAQSSSLVAVHLACESLRRGECTSALVGGVKLSISQETAAEEAKFGGLSPDGRCFTFDERANGYARGEGGGVLVLKPLASALAAGDPVYCVIRGSAVNSDGASDGLTVPSSAAQEAVIRRAHQLADLRPADVQYVELHGTGTRVGDPVEAAALGATLGRDRREHGPLAVGSVKTNIGHLESAAGIAGFLKVALAIRRRELPPSLNFREPNPQIPLDELNLRVQTRTTPWPQADRPLIAGVSSFGMGGTNCHVVVGEAPAPERSAAPEAGAGLESSGPVAWVLSARSGAALAAQAGRLAEFVTARPEVPVKDLAFSLAVTRTTAFSHRLAVVGQGREELLEGLSAAAVGGAVAGVVSGTGGDGRVGVVFSGQGSQRVGMGLGLYEVFPVFARAFDEVCAGLEGLLPGSLREVIAGGGVELDQTVFAQAGLFAVQVALFRLWSSWGVVPQCVA</sequence>
<reference evidence="4 5" key="1">
    <citation type="submission" date="2020-12" db="EMBL/GenBank/DDBJ databases">
        <authorList>
            <person name="Kusuma A.B."/>
            <person name="Nouioui I."/>
            <person name="Goodfellow M."/>
        </authorList>
    </citation>
    <scope>NUCLEOTIDE SEQUENCE [LARGE SCALE GENOMIC DNA]</scope>
    <source>
        <strain evidence="4 5">DSM 41764</strain>
    </source>
</reference>
<dbReference type="RefSeq" id="WP_198276252.1">
    <property type="nucleotide sequence ID" value="NZ_JAEEAQ010000053.1"/>
</dbReference>
<dbReference type="Gene3D" id="3.40.366.10">
    <property type="entry name" value="Malonyl-Coenzyme A Acyl Carrier Protein, domain 2"/>
    <property type="match status" value="1"/>
</dbReference>
<dbReference type="InterPro" id="IPR032821">
    <property type="entry name" value="PKS_assoc"/>
</dbReference>
<dbReference type="PROSITE" id="PS52004">
    <property type="entry name" value="KS3_2"/>
    <property type="match status" value="1"/>
</dbReference>
<organism evidence="4 5">
    <name type="scientific">Streptomyces javensis</name>
    <dbReference type="NCBI Taxonomy" id="114698"/>
    <lineage>
        <taxon>Bacteria</taxon>
        <taxon>Bacillati</taxon>
        <taxon>Actinomycetota</taxon>
        <taxon>Actinomycetes</taxon>
        <taxon>Kitasatosporales</taxon>
        <taxon>Streptomycetaceae</taxon>
        <taxon>Streptomyces</taxon>
        <taxon>Streptomyces violaceusniger group</taxon>
    </lineage>
</organism>
<dbReference type="Pfam" id="PF02801">
    <property type="entry name" value="Ketoacyl-synt_C"/>
    <property type="match status" value="1"/>
</dbReference>
<comment type="caution">
    <text evidence="4">The sequence shown here is derived from an EMBL/GenBank/DDBJ whole genome shotgun (WGS) entry which is preliminary data.</text>
</comment>
<dbReference type="SUPFAM" id="SSF53901">
    <property type="entry name" value="Thiolase-like"/>
    <property type="match status" value="1"/>
</dbReference>
<accession>A0ABS0R8J6</accession>
<keyword evidence="1" id="KW-0808">Transferase</keyword>